<accession>A0ABY1T036</accession>
<dbReference type="EMBL" id="FZPC01000026">
    <property type="protein sequence ID" value="SNT41344.1"/>
    <property type="molecule type" value="Genomic_DNA"/>
</dbReference>
<organism evidence="2 3">
    <name type="scientific">Pseudomonas delhiensis</name>
    <dbReference type="NCBI Taxonomy" id="366289"/>
    <lineage>
        <taxon>Bacteria</taxon>
        <taxon>Pseudomonadati</taxon>
        <taxon>Pseudomonadota</taxon>
        <taxon>Gammaproteobacteria</taxon>
        <taxon>Pseudomonadales</taxon>
        <taxon>Pseudomonadaceae</taxon>
        <taxon>Pseudomonas</taxon>
    </lineage>
</organism>
<sequence>MKTKLFGALSLAVLLAQPGQAAERSWSYSYNALGLVESADGPRTDVQDVTRYSYDAKGNLTAVTNALGHVTRLGGHDERGNPGTLTDANGAVSTLTYSGIDARLASISRAGSTTRFDYDAVGQITRLTRGDGSWLAYTYDDARRLVAIANNLGERLEYDVDAQGNRTAQRLKDASGSLVRQQQWVYDELGRL</sequence>
<dbReference type="Gene3D" id="2.180.10.10">
    <property type="entry name" value="RHS repeat-associated core"/>
    <property type="match status" value="2"/>
</dbReference>
<protein>
    <submittedName>
        <fullName evidence="2">YD repeat-containing protein</fullName>
    </submittedName>
</protein>
<name>A0ABY1T036_9PSED</name>
<dbReference type="PANTHER" id="PTHR32305:SF15">
    <property type="entry name" value="PROTEIN RHSA-RELATED"/>
    <property type="match status" value="1"/>
</dbReference>
<feature type="non-terminal residue" evidence="2">
    <location>
        <position position="192"/>
    </location>
</feature>
<dbReference type="Proteomes" id="UP000198309">
    <property type="component" value="Unassembled WGS sequence"/>
</dbReference>
<keyword evidence="3" id="KW-1185">Reference proteome</keyword>
<feature type="signal peptide" evidence="1">
    <location>
        <begin position="1"/>
        <end position="21"/>
    </location>
</feature>
<evidence type="ECO:0000313" key="2">
    <source>
        <dbReference type="EMBL" id="SNT41344.1"/>
    </source>
</evidence>
<proteinExistence type="predicted"/>
<dbReference type="InterPro" id="IPR031325">
    <property type="entry name" value="RHS_repeat"/>
</dbReference>
<evidence type="ECO:0000313" key="3">
    <source>
        <dbReference type="Proteomes" id="UP000198309"/>
    </source>
</evidence>
<feature type="chain" id="PRO_5047389335" evidence="1">
    <location>
        <begin position="22"/>
        <end position="192"/>
    </location>
</feature>
<gene>
    <name evidence="2" type="ORF">SAMN06295949_1261</name>
</gene>
<evidence type="ECO:0000256" key="1">
    <source>
        <dbReference type="SAM" id="SignalP"/>
    </source>
</evidence>
<keyword evidence="1" id="KW-0732">Signal</keyword>
<comment type="caution">
    <text evidence="2">The sequence shown here is derived from an EMBL/GenBank/DDBJ whole genome shotgun (WGS) entry which is preliminary data.</text>
</comment>
<reference evidence="2 3" key="1">
    <citation type="submission" date="2017-06" db="EMBL/GenBank/DDBJ databases">
        <authorList>
            <person name="Varghese N."/>
            <person name="Submissions S."/>
        </authorList>
    </citation>
    <scope>NUCLEOTIDE SEQUENCE [LARGE SCALE GENOMIC DNA]</scope>
    <source>
        <strain evidence="2 3">RLD-1</strain>
    </source>
</reference>
<dbReference type="Pfam" id="PF05593">
    <property type="entry name" value="RHS_repeat"/>
    <property type="match status" value="2"/>
</dbReference>
<dbReference type="PANTHER" id="PTHR32305">
    <property type="match status" value="1"/>
</dbReference>
<dbReference type="InterPro" id="IPR050708">
    <property type="entry name" value="T6SS_VgrG/RHS"/>
</dbReference>
<dbReference type="InterPro" id="IPR006530">
    <property type="entry name" value="YD"/>
</dbReference>
<dbReference type="NCBIfam" id="TIGR01643">
    <property type="entry name" value="YD_repeat_2x"/>
    <property type="match status" value="4"/>
</dbReference>